<dbReference type="SUPFAM" id="SSF54909">
    <property type="entry name" value="Dimeric alpha+beta barrel"/>
    <property type="match status" value="1"/>
</dbReference>
<dbReference type="OrthoDB" id="9806380at2"/>
<keyword evidence="2" id="KW-1185">Reference proteome</keyword>
<dbReference type="Gene3D" id="3.30.70.100">
    <property type="match status" value="1"/>
</dbReference>
<dbReference type="EMBL" id="JGYG01000005">
    <property type="protein sequence ID" value="KFI29609.1"/>
    <property type="molecule type" value="Genomic_DNA"/>
</dbReference>
<reference evidence="1 2" key="1">
    <citation type="submission" date="2014-03" db="EMBL/GenBank/DDBJ databases">
        <title>Genome of Haematobacter massiliensis CCUG 47968.</title>
        <authorList>
            <person name="Wang D."/>
            <person name="Wang G."/>
        </authorList>
    </citation>
    <scope>NUCLEOTIDE SEQUENCE [LARGE SCALE GENOMIC DNA]</scope>
    <source>
        <strain evidence="1 2">CCUG 47968</strain>
    </source>
</reference>
<evidence type="ECO:0000313" key="2">
    <source>
        <dbReference type="Proteomes" id="UP000028826"/>
    </source>
</evidence>
<proteinExistence type="predicted"/>
<accession>A0A086Y5Q9</accession>
<dbReference type="InterPro" id="IPR010753">
    <property type="entry name" value="DUF1330"/>
</dbReference>
<dbReference type="Proteomes" id="UP000028826">
    <property type="component" value="Unassembled WGS sequence"/>
</dbReference>
<protein>
    <submittedName>
        <fullName evidence="1">Uncharacterized protein</fullName>
    </submittedName>
</protein>
<comment type="caution">
    <text evidence="1">The sequence shown here is derived from an EMBL/GenBank/DDBJ whole genome shotgun (WGS) entry which is preliminary data.</text>
</comment>
<dbReference type="InterPro" id="IPR011008">
    <property type="entry name" value="Dimeric_a/b-barrel"/>
</dbReference>
<organism evidence="1 2">
    <name type="scientific">Haematobacter massiliensis</name>
    <dbReference type="NCBI Taxonomy" id="195105"/>
    <lineage>
        <taxon>Bacteria</taxon>
        <taxon>Pseudomonadati</taxon>
        <taxon>Pseudomonadota</taxon>
        <taxon>Alphaproteobacteria</taxon>
        <taxon>Rhodobacterales</taxon>
        <taxon>Paracoccaceae</taxon>
        <taxon>Haematobacter</taxon>
    </lineage>
</organism>
<name>A0A086Y5Q9_9RHOB</name>
<dbReference type="Pfam" id="PF07045">
    <property type="entry name" value="DUF1330"/>
    <property type="match status" value="1"/>
</dbReference>
<dbReference type="PANTHER" id="PTHR41521">
    <property type="match status" value="1"/>
</dbReference>
<evidence type="ECO:0000313" key="1">
    <source>
        <dbReference type="EMBL" id="KFI29609.1"/>
    </source>
</evidence>
<sequence>MTAFLIAEVKVTDDTWVPDYAARVHDIAARHGGRYLSRSGNIETLEGAATDETLIALIQFPDRAAAHAFANDPEYAPFGTARQKGSVSHFRVIDDTDLAGAIPYLPKP</sequence>
<dbReference type="eggNOG" id="COG5470">
    <property type="taxonomic scope" value="Bacteria"/>
</dbReference>
<dbReference type="PANTHER" id="PTHR41521:SF4">
    <property type="entry name" value="BLR0684 PROTEIN"/>
    <property type="match status" value="1"/>
</dbReference>
<gene>
    <name evidence="1" type="ORF">CN97_15790</name>
</gene>
<dbReference type="AlphaFoldDB" id="A0A086Y5Q9"/>
<dbReference type="RefSeq" id="WP_035710439.1">
    <property type="nucleotide sequence ID" value="NZ_CAMIFG010000073.1"/>
</dbReference>